<sequence length="411" mass="45787">MALHKLPVELIQAIANVAAPATACELQILDSNRRRFLVALATLSRSLHYALRPMIWHRVWIFPRSVARFIRVARQSPHCAVCIKELVCVGLDAQLFSHFSQTFSLLGNVRAVSLHGPVLGSAEWQPIRLAALKQWPHLTDLTLESCTVSDHISDLPNLQTLAIKGGVLVVDSDRRAAPAATRPIAPRPEQSRQERVIRVEEHSFSFVYPSGFVRSFPPHQAFESASRIELDAPSYFAAMEAYDTTAILSLNALVVLKCALDHVSTAIHPDNPLPPRLAVWIESVFRLHRAHKYHQDVFVDPPAWLEEIQPICVTLFQLAAGLESLTLPLNLGIHLDVDDIEACREPLYALLKHYKASDIPVRFHNQPTTQGHSFDSAFTTLAERDGGECFSDLVAGTVNNPEVKEFRVVVV</sequence>
<dbReference type="SUPFAM" id="SSF52047">
    <property type="entry name" value="RNI-like"/>
    <property type="match status" value="1"/>
</dbReference>
<evidence type="ECO:0000313" key="2">
    <source>
        <dbReference type="Proteomes" id="UP000237144"/>
    </source>
</evidence>
<accession>A0A2S5B8Z3</accession>
<gene>
    <name evidence="1" type="ORF">BMF94_3575</name>
</gene>
<comment type="caution">
    <text evidence="1">The sequence shown here is derived from an EMBL/GenBank/DDBJ whole genome shotgun (WGS) entry which is preliminary data.</text>
</comment>
<evidence type="ECO:0000313" key="1">
    <source>
        <dbReference type="EMBL" id="POY73242.1"/>
    </source>
</evidence>
<protein>
    <recommendedName>
        <fullName evidence="3">F-box domain-containing protein</fullName>
    </recommendedName>
</protein>
<dbReference type="Proteomes" id="UP000237144">
    <property type="component" value="Unassembled WGS sequence"/>
</dbReference>
<proteinExistence type="predicted"/>
<evidence type="ECO:0008006" key="3">
    <source>
        <dbReference type="Google" id="ProtNLM"/>
    </source>
</evidence>
<dbReference type="OrthoDB" id="10610660at2759"/>
<dbReference type="AlphaFoldDB" id="A0A2S5B8Z3"/>
<reference evidence="1 2" key="1">
    <citation type="journal article" date="2018" name="Front. Microbiol.">
        <title>Prospects for Fungal Bioremediation of Acidic Radioactive Waste Sites: Characterization and Genome Sequence of Rhodotorula taiwanensis MD1149.</title>
        <authorList>
            <person name="Tkavc R."/>
            <person name="Matrosova V.Y."/>
            <person name="Grichenko O.E."/>
            <person name="Gostincar C."/>
            <person name="Volpe R.P."/>
            <person name="Klimenkova P."/>
            <person name="Gaidamakova E.K."/>
            <person name="Zhou C.E."/>
            <person name="Stewart B.J."/>
            <person name="Lyman M.G."/>
            <person name="Malfatti S.A."/>
            <person name="Rubinfeld B."/>
            <person name="Courtot M."/>
            <person name="Singh J."/>
            <person name="Dalgard C.L."/>
            <person name="Hamilton T."/>
            <person name="Frey K.G."/>
            <person name="Gunde-Cimerman N."/>
            <person name="Dugan L."/>
            <person name="Daly M.J."/>
        </authorList>
    </citation>
    <scope>NUCLEOTIDE SEQUENCE [LARGE SCALE GENOMIC DNA]</scope>
    <source>
        <strain evidence="1 2">MD1149</strain>
    </source>
</reference>
<keyword evidence="2" id="KW-1185">Reference proteome</keyword>
<organism evidence="1 2">
    <name type="scientific">Rhodotorula taiwanensis</name>
    <dbReference type="NCBI Taxonomy" id="741276"/>
    <lineage>
        <taxon>Eukaryota</taxon>
        <taxon>Fungi</taxon>
        <taxon>Dikarya</taxon>
        <taxon>Basidiomycota</taxon>
        <taxon>Pucciniomycotina</taxon>
        <taxon>Microbotryomycetes</taxon>
        <taxon>Sporidiobolales</taxon>
        <taxon>Sporidiobolaceae</taxon>
        <taxon>Rhodotorula</taxon>
    </lineage>
</organism>
<dbReference type="EMBL" id="PJQD01000038">
    <property type="protein sequence ID" value="POY73242.1"/>
    <property type="molecule type" value="Genomic_DNA"/>
</dbReference>
<name>A0A2S5B8Z3_9BASI</name>